<feature type="coiled-coil region" evidence="1">
    <location>
        <begin position="413"/>
        <end position="440"/>
    </location>
</feature>
<keyword evidence="2" id="KW-0472">Membrane</keyword>
<dbReference type="EMBL" id="LDJK01000008">
    <property type="protein sequence ID" value="KRG76471.1"/>
    <property type="molecule type" value="Genomic_DNA"/>
</dbReference>
<evidence type="ECO:0000256" key="2">
    <source>
        <dbReference type="SAM" id="Phobius"/>
    </source>
</evidence>
<proteinExistence type="predicted"/>
<evidence type="ECO:0008006" key="5">
    <source>
        <dbReference type="Google" id="ProtNLM"/>
    </source>
</evidence>
<comment type="caution">
    <text evidence="3">The sequence shown here is derived from an EMBL/GenBank/DDBJ whole genome shotgun (WGS) entry which is preliminary data.</text>
</comment>
<evidence type="ECO:0000256" key="1">
    <source>
        <dbReference type="SAM" id="Coils"/>
    </source>
</evidence>
<dbReference type="PATRIC" id="fig|517011.3.peg.3179"/>
<feature type="transmembrane region" description="Helical" evidence="2">
    <location>
        <begin position="155"/>
        <end position="179"/>
    </location>
</feature>
<sequence length="695" mass="73391">MLRNALHLIVFLFGLAAAVWIGIGYIGHNTLGAAVALLIAACYCVGGWELLQFRRATDALRGATGNASEREDLDNWLKRVPSALRGAVRLRVEGNRSALPGPALTPYLVGLLVLLGMLGTLLGMMATLRGTGMALQSATDLQAIRGSLASPVEGLAVAFGTSIAGVAASAMLGLLSALLRRERSAAVQLLDQHIRTDLSVHGHAWQRAEGLRLMQDQAAVLPTLVQQLQQMVDGVQQAAAASHAQLEARQEAFIARHDAAQELLAARLEQSLQRGVQTGTEAIGTTLQPLLRDALRNLEATAARTQSSVTDAVQRQLDALQASTQTVSSDLRAQFEGALSAQQAANAALVTALGSALSGVIASQQDGTDRLLGEIDGRLRSQVEQLGAHWATLAEQQQTAGNAATERDALARAAALEAQQADARALLAQLQDTHQALLERTEQSDQARLQQWSQAFTALAEQAGAQWVTHSERATAQQQHISETLQQTASSIGEEARRQSTATLAEITRLLDAASEAPRAAAEVVAELRQRLSESLVRDTALLDERAQLMGTVGSLMESIQATSSAQRVAVDQLIENAAGLMQRTGERFAEQVDAQAGTLQQLVGSVADAATGSRELAAGLEGAVTAFTATSSGLSSHLEQLSGALDASLARSDEQLAYYVAQAREVVDLSLLSQKQITEELRQLGKGRAPAGAA</sequence>
<evidence type="ECO:0000313" key="4">
    <source>
        <dbReference type="Proteomes" id="UP000051386"/>
    </source>
</evidence>
<keyword evidence="1" id="KW-0175">Coiled coil</keyword>
<protein>
    <recommendedName>
        <fullName evidence="5">DUF802 domain-containing protein</fullName>
    </recommendedName>
</protein>
<gene>
    <name evidence="3" type="ORF">ABB28_03260</name>
</gene>
<name>A0A0R0DDX7_9GAMM</name>
<dbReference type="AlphaFoldDB" id="A0A0R0DDX7"/>
<dbReference type="Proteomes" id="UP000051386">
    <property type="component" value="Unassembled WGS sequence"/>
</dbReference>
<feature type="transmembrane region" description="Helical" evidence="2">
    <location>
        <begin position="104"/>
        <end position="126"/>
    </location>
</feature>
<evidence type="ECO:0000313" key="3">
    <source>
        <dbReference type="EMBL" id="KRG76471.1"/>
    </source>
</evidence>
<dbReference type="SUPFAM" id="SSF58113">
    <property type="entry name" value="Apolipoprotein A-I"/>
    <property type="match status" value="1"/>
</dbReference>
<dbReference type="RefSeq" id="WP_057507241.1">
    <property type="nucleotide sequence ID" value="NZ_LDJK01000008.1"/>
</dbReference>
<keyword evidence="2" id="KW-0812">Transmembrane</keyword>
<feature type="transmembrane region" description="Helical" evidence="2">
    <location>
        <begin position="5"/>
        <end position="26"/>
    </location>
</feature>
<accession>A0A0R0DDX7</accession>
<reference evidence="3 4" key="1">
    <citation type="submission" date="2015-05" db="EMBL/GenBank/DDBJ databases">
        <title>Genome sequencing and analysis of members of genus Stenotrophomonas.</title>
        <authorList>
            <person name="Patil P.P."/>
            <person name="Midha S."/>
            <person name="Patil P.B."/>
        </authorList>
    </citation>
    <scope>NUCLEOTIDE SEQUENCE [LARGE SCALE GENOMIC DNA]</scope>
    <source>
        <strain evidence="3 4">DSM 21508</strain>
    </source>
</reference>
<keyword evidence="2" id="KW-1133">Transmembrane helix</keyword>
<feature type="transmembrane region" description="Helical" evidence="2">
    <location>
        <begin position="32"/>
        <end position="51"/>
    </location>
</feature>
<keyword evidence="4" id="KW-1185">Reference proteome</keyword>
<organism evidence="3 4">
    <name type="scientific">Stenotrophomonas chelatiphaga</name>
    <dbReference type="NCBI Taxonomy" id="517011"/>
    <lineage>
        <taxon>Bacteria</taxon>
        <taxon>Pseudomonadati</taxon>
        <taxon>Pseudomonadota</taxon>
        <taxon>Gammaproteobacteria</taxon>
        <taxon>Lysobacterales</taxon>
        <taxon>Lysobacteraceae</taxon>
        <taxon>Stenotrophomonas</taxon>
    </lineage>
</organism>